<gene>
    <name evidence="2" type="ORF">AVDCRST_MAG60-2588</name>
</gene>
<name>A0A6J4P958_9ACTN</name>
<reference evidence="2" key="1">
    <citation type="submission" date="2020-02" db="EMBL/GenBank/DDBJ databases">
        <authorList>
            <person name="Meier V. D."/>
        </authorList>
    </citation>
    <scope>NUCLEOTIDE SEQUENCE</scope>
    <source>
        <strain evidence="2">AVDCRST_MAG60</strain>
    </source>
</reference>
<organism evidence="2">
    <name type="scientific">uncultured Nocardioides sp</name>
    <dbReference type="NCBI Taxonomy" id="198441"/>
    <lineage>
        <taxon>Bacteria</taxon>
        <taxon>Bacillati</taxon>
        <taxon>Actinomycetota</taxon>
        <taxon>Actinomycetes</taxon>
        <taxon>Propionibacteriales</taxon>
        <taxon>Nocardioidaceae</taxon>
        <taxon>Nocardioides</taxon>
        <taxon>environmental samples</taxon>
    </lineage>
</organism>
<protein>
    <submittedName>
        <fullName evidence="2">Uncharacterized protein</fullName>
    </submittedName>
</protein>
<dbReference type="AlphaFoldDB" id="A0A6J4P958"/>
<evidence type="ECO:0000313" key="2">
    <source>
        <dbReference type="EMBL" id="CAA9409744.1"/>
    </source>
</evidence>
<feature type="region of interest" description="Disordered" evidence="1">
    <location>
        <begin position="26"/>
        <end position="58"/>
    </location>
</feature>
<feature type="non-terminal residue" evidence="2">
    <location>
        <position position="1"/>
    </location>
</feature>
<sequence length="58" mass="6212">AGGDWRSLVESRAAVRRTLAAPAVVHRGGCHARDRAPRRRDRCRGPGGTHTGEPGELV</sequence>
<feature type="non-terminal residue" evidence="2">
    <location>
        <position position="58"/>
    </location>
</feature>
<evidence type="ECO:0000256" key="1">
    <source>
        <dbReference type="SAM" id="MobiDB-lite"/>
    </source>
</evidence>
<proteinExistence type="predicted"/>
<dbReference type="EMBL" id="CADCUN010000278">
    <property type="protein sequence ID" value="CAA9409744.1"/>
    <property type="molecule type" value="Genomic_DNA"/>
</dbReference>
<accession>A0A6J4P958</accession>